<name>A0ABX5YPR1_9PLAN</name>
<gene>
    <name evidence="2" type="ORF">GmarT_34240</name>
</gene>
<dbReference type="CDD" id="cd00081">
    <property type="entry name" value="Hint"/>
    <property type="match status" value="1"/>
</dbReference>
<evidence type="ECO:0008006" key="4">
    <source>
        <dbReference type="Google" id="ProtNLM"/>
    </source>
</evidence>
<feature type="region of interest" description="Disordered" evidence="1">
    <location>
        <begin position="1"/>
        <end position="24"/>
    </location>
</feature>
<protein>
    <recommendedName>
        <fullName evidence="4">Intein C-terminal splicing domain-containing protein</fullName>
    </recommendedName>
</protein>
<dbReference type="NCBIfam" id="TIGR01443">
    <property type="entry name" value="intein_Cterm"/>
    <property type="match status" value="1"/>
</dbReference>
<dbReference type="InterPro" id="IPR036844">
    <property type="entry name" value="Hint_dom_sf"/>
</dbReference>
<dbReference type="PROSITE" id="PS50818">
    <property type="entry name" value="INTEIN_C_TER"/>
    <property type="match status" value="1"/>
</dbReference>
<dbReference type="Pfam" id="PF14412">
    <property type="entry name" value="AHH"/>
    <property type="match status" value="1"/>
</dbReference>
<dbReference type="InterPro" id="IPR030934">
    <property type="entry name" value="Intein_C"/>
</dbReference>
<keyword evidence="3" id="KW-1185">Reference proteome</keyword>
<reference evidence="2 3" key="1">
    <citation type="submission" date="2019-08" db="EMBL/GenBank/DDBJ databases">
        <title>Deep-cultivation of Planctomycetes and their phenomic and genomic characterization uncovers novel biology.</title>
        <authorList>
            <person name="Wiegand S."/>
            <person name="Jogler M."/>
            <person name="Boedeker C."/>
            <person name="Pinto D."/>
            <person name="Vollmers J."/>
            <person name="Rivas-Marin E."/>
            <person name="Kohn T."/>
            <person name="Peeters S.H."/>
            <person name="Heuer A."/>
            <person name="Rast P."/>
            <person name="Oberbeckmann S."/>
            <person name="Bunk B."/>
            <person name="Jeske O."/>
            <person name="Meyerdierks A."/>
            <person name="Storesund J.E."/>
            <person name="Kallscheuer N."/>
            <person name="Luecker S."/>
            <person name="Lage O.M."/>
            <person name="Pohl T."/>
            <person name="Merkel B.J."/>
            <person name="Hornburger P."/>
            <person name="Mueller R.-W."/>
            <person name="Bruemmer F."/>
            <person name="Labrenz M."/>
            <person name="Spormann A.M."/>
            <person name="Op den Camp H."/>
            <person name="Overmann J."/>
            <person name="Amann R."/>
            <person name="Jetten M.S.M."/>
            <person name="Mascher T."/>
            <person name="Medema M.H."/>
            <person name="Devos D.P."/>
            <person name="Kaster A.-K."/>
            <person name="Ovreas L."/>
            <person name="Rohde M."/>
            <person name="Galperin M.Y."/>
            <person name="Jogler C."/>
        </authorList>
    </citation>
    <scope>NUCLEOTIDE SEQUENCE [LARGE SCALE GENOMIC DNA]</scope>
    <source>
        <strain evidence="2 3">DSM 8797</strain>
    </source>
</reference>
<sequence length="279" mass="31100">MEEPTVAASAHEKRAQPSSPTGEYKLKSVAEFKVGDTIMALNHETGQREQKTVKQTFQRQVDHLRILEVKSEDGSTRTIKTTDEHPFWVPSADEYVEAKQLTPGTKLTGANGHFITVTSTRHEPYPEGVTVYNVEVEGFHNYFVAANGYRGPPVLAHNKCNTSKHSKALGQDLTNNKIPRPQGGYQAAHIVPTNNFSKRSQSVQNAIKTAQKKFNTYLGKKLRDTNINGFWAKAGHAGTHTDEYFLELGKAFQSANSKDAVEKALTLMWKRIEAGEFIQ</sequence>
<evidence type="ECO:0000256" key="1">
    <source>
        <dbReference type="SAM" id="MobiDB-lite"/>
    </source>
</evidence>
<dbReference type="InterPro" id="IPR032871">
    <property type="entry name" value="AHH_dom_containing"/>
</dbReference>
<dbReference type="EMBL" id="CP042910">
    <property type="protein sequence ID" value="QEG17542.1"/>
    <property type="molecule type" value="Genomic_DNA"/>
</dbReference>
<dbReference type="SUPFAM" id="SSF51294">
    <property type="entry name" value="Hedgehog/intein (Hint) domain"/>
    <property type="match status" value="1"/>
</dbReference>
<proteinExistence type="predicted"/>
<accession>A0ABX5YPR1</accession>
<dbReference type="Proteomes" id="UP000322887">
    <property type="component" value="Chromosome"/>
</dbReference>
<dbReference type="Pfam" id="PF07591">
    <property type="entry name" value="PT-HINT"/>
    <property type="match status" value="1"/>
</dbReference>
<evidence type="ECO:0000313" key="3">
    <source>
        <dbReference type="Proteomes" id="UP000322887"/>
    </source>
</evidence>
<evidence type="ECO:0000313" key="2">
    <source>
        <dbReference type="EMBL" id="QEG17542.1"/>
    </source>
</evidence>
<organism evidence="2 3">
    <name type="scientific">Gimesia maris</name>
    <dbReference type="NCBI Taxonomy" id="122"/>
    <lineage>
        <taxon>Bacteria</taxon>
        <taxon>Pseudomonadati</taxon>
        <taxon>Planctomycetota</taxon>
        <taxon>Planctomycetia</taxon>
        <taxon>Planctomycetales</taxon>
        <taxon>Planctomycetaceae</taxon>
        <taxon>Gimesia</taxon>
    </lineage>
</organism>
<dbReference type="Gene3D" id="2.170.16.10">
    <property type="entry name" value="Hedgehog/Intein (Hint) domain"/>
    <property type="match status" value="1"/>
</dbReference>